<dbReference type="InterPro" id="IPR049315">
    <property type="entry name" value="GDC-P_N"/>
</dbReference>
<dbReference type="InterPro" id="IPR015424">
    <property type="entry name" value="PyrdxlP-dep_Trfase"/>
</dbReference>
<evidence type="ECO:0000259" key="5">
    <source>
        <dbReference type="Pfam" id="PF02347"/>
    </source>
</evidence>
<dbReference type="EC" id="1.4.4.2" evidence="4"/>
<keyword evidence="7" id="KW-1185">Reference proteome</keyword>
<dbReference type="RefSeq" id="WP_140945346.1">
    <property type="nucleotide sequence ID" value="NZ_FAOO01000011.1"/>
</dbReference>
<dbReference type="PANTHER" id="PTHR42806:SF1">
    <property type="entry name" value="GLYCINE DEHYDROGENASE (DECARBOXYLATING)"/>
    <property type="match status" value="1"/>
</dbReference>
<evidence type="ECO:0000313" key="6">
    <source>
        <dbReference type="EMBL" id="CUU06786.1"/>
    </source>
</evidence>
<accession>A0A0S4N694</accession>
<dbReference type="GO" id="GO:0009116">
    <property type="term" value="P:nucleoside metabolic process"/>
    <property type="evidence" value="ECO:0007669"/>
    <property type="project" value="InterPro"/>
</dbReference>
<dbReference type="EMBL" id="FAOO01000011">
    <property type="protein sequence ID" value="CUU06786.1"/>
    <property type="molecule type" value="Genomic_DNA"/>
</dbReference>
<reference evidence="7" key="1">
    <citation type="submission" date="2015-11" db="EMBL/GenBank/DDBJ databases">
        <authorList>
            <person name="Varghese N."/>
        </authorList>
    </citation>
    <scope>NUCLEOTIDE SEQUENCE [LARGE SCALE GENOMIC DNA]</scope>
</reference>
<evidence type="ECO:0000256" key="3">
    <source>
        <dbReference type="ARBA" id="ARBA00049026"/>
    </source>
</evidence>
<comment type="subunit">
    <text evidence="4">The glycine cleavage system is composed of four proteins: P, T, L and H. In this organism, the P 'protein' is a heterodimer of two subunits.</text>
</comment>
<comment type="function">
    <text evidence="1 4">The glycine cleavage system catalyzes the degradation of glycine. The P protein binds the alpha-amino group of glycine through its pyridoxal phosphate cofactor; CO(2) is released and the remaining methylamine moiety is then transferred to the lipoamide cofactor of the H protein.</text>
</comment>
<dbReference type="SUPFAM" id="SSF53383">
    <property type="entry name" value="PLP-dependent transferases"/>
    <property type="match status" value="1"/>
</dbReference>
<dbReference type="STRING" id="1643428.GCA_001442855_01574"/>
<gene>
    <name evidence="4" type="primary">gcvPA</name>
    <name evidence="6" type="ORF">JGI1_01608</name>
</gene>
<dbReference type="CDD" id="cd00613">
    <property type="entry name" value="GDC-P"/>
    <property type="match status" value="1"/>
</dbReference>
<sequence>MGFVPNTEEDKKEMLKAIGVSSFEELISDIPAEIRLKEELNLPEPLSEYEVLKELQDISEKNLDLNHAICFLGGGAYDHFIPSAVFTIISRSEFYTAYTPYQAEVSQGTLQSIYEYQTMICRLTGMDAANASMYDGGSALAEAVLLSIGYTERKEVVVAGPVNPNYLKVVKTYTHPRKAQIKLTKFDAGVCDIEDLKQKVTDNTACVIVQQPNFFGNIEDVFEIERITHLHGALFIVAIDPISLGLLVPPGEYGADIVVGEGQPLGIPLSFGGPYLGIFAVKEFLIRKMPGRLSGITIDRNGERGFTLTLQTREQHIRREKATSNICTNQGLMMLAATVYMALMGKQGLKEVATLCLQKSHYLAEKISQIDGFKLKYKQPFFKEFVVETPLPVSLIKDKLQAKKILPGIDISKFAGYGDGLLIAVTEKRTKKEMDIFVDELKNLVG</sequence>
<dbReference type="InterPro" id="IPR023010">
    <property type="entry name" value="GcvPA"/>
</dbReference>
<dbReference type="PIRSF" id="PIRSF006815">
    <property type="entry name" value="GcvPA"/>
    <property type="match status" value="1"/>
</dbReference>
<feature type="domain" description="Glycine cleavage system P-protein N-terminal" evidence="5">
    <location>
        <begin position="3"/>
        <end position="438"/>
    </location>
</feature>
<dbReference type="Gene3D" id="3.40.640.10">
    <property type="entry name" value="Type I PLP-dependent aspartate aminotransferase-like (Major domain)"/>
    <property type="match status" value="1"/>
</dbReference>
<evidence type="ECO:0000256" key="4">
    <source>
        <dbReference type="HAMAP-Rule" id="MF_00712"/>
    </source>
</evidence>
<proteinExistence type="inferred from homology"/>
<dbReference type="OrthoDB" id="9801272at2"/>
<dbReference type="PANTHER" id="PTHR42806">
    <property type="entry name" value="GLYCINE CLEAVAGE SYSTEM P-PROTEIN"/>
    <property type="match status" value="1"/>
</dbReference>
<dbReference type="InterPro" id="IPR015422">
    <property type="entry name" value="PyrdxlP-dep_Trfase_small"/>
</dbReference>
<dbReference type="InterPro" id="IPR020581">
    <property type="entry name" value="GDC_P"/>
</dbReference>
<name>A0A0S4N694_9BACT</name>
<dbReference type="Gene3D" id="3.90.1150.10">
    <property type="entry name" value="Aspartate Aminotransferase, domain 1"/>
    <property type="match status" value="1"/>
</dbReference>
<comment type="similarity">
    <text evidence="4">Belongs to the GcvP family. N-terminal subunit subfamily.</text>
</comment>
<protein>
    <recommendedName>
        <fullName evidence="4">Probable glycine dehydrogenase (decarboxylating) subunit 1</fullName>
        <ecNumber evidence="4">1.4.4.2</ecNumber>
    </recommendedName>
    <alternativeName>
        <fullName evidence="4">Glycine cleavage system P-protein subunit 1</fullName>
    </alternativeName>
    <alternativeName>
        <fullName evidence="4">Glycine decarboxylase subunit 1</fullName>
    </alternativeName>
    <alternativeName>
        <fullName evidence="4">Glycine dehydrogenase (aminomethyl-transferring) subunit 1</fullName>
    </alternativeName>
</protein>
<evidence type="ECO:0000256" key="2">
    <source>
        <dbReference type="ARBA" id="ARBA00023002"/>
    </source>
</evidence>
<evidence type="ECO:0000313" key="7">
    <source>
        <dbReference type="Proteomes" id="UP000320623"/>
    </source>
</evidence>
<dbReference type="Proteomes" id="UP000320623">
    <property type="component" value="Unassembled WGS sequence"/>
</dbReference>
<organism evidence="6 7">
    <name type="scientific">Candidatus Thermokryptus mobilis</name>
    <dbReference type="NCBI Taxonomy" id="1643428"/>
    <lineage>
        <taxon>Bacteria</taxon>
        <taxon>Pseudomonadati</taxon>
        <taxon>Candidatus Kryptoniota</taxon>
        <taxon>Candidatus Thermokryptus</taxon>
    </lineage>
</organism>
<comment type="catalytic activity">
    <reaction evidence="3 4">
        <text>N(6)-[(R)-lipoyl]-L-lysyl-[glycine-cleavage complex H protein] + glycine + H(+) = N(6)-[(R)-S(8)-aminomethyldihydrolipoyl]-L-lysyl-[glycine-cleavage complex H protein] + CO2</text>
        <dbReference type="Rhea" id="RHEA:24304"/>
        <dbReference type="Rhea" id="RHEA-COMP:10494"/>
        <dbReference type="Rhea" id="RHEA-COMP:10495"/>
        <dbReference type="ChEBI" id="CHEBI:15378"/>
        <dbReference type="ChEBI" id="CHEBI:16526"/>
        <dbReference type="ChEBI" id="CHEBI:57305"/>
        <dbReference type="ChEBI" id="CHEBI:83099"/>
        <dbReference type="ChEBI" id="CHEBI:83143"/>
        <dbReference type="EC" id="1.4.4.2"/>
    </reaction>
</comment>
<dbReference type="NCBIfam" id="NF001696">
    <property type="entry name" value="PRK00451.1"/>
    <property type="match status" value="1"/>
</dbReference>
<keyword evidence="2 4" id="KW-0560">Oxidoreductase</keyword>
<dbReference type="InterPro" id="IPR015421">
    <property type="entry name" value="PyrdxlP-dep_Trfase_major"/>
</dbReference>
<dbReference type="AlphaFoldDB" id="A0A0S4N694"/>
<dbReference type="HAMAP" id="MF_00712">
    <property type="entry name" value="GcvPA"/>
    <property type="match status" value="1"/>
</dbReference>
<dbReference type="Pfam" id="PF02347">
    <property type="entry name" value="GDC-P"/>
    <property type="match status" value="1"/>
</dbReference>
<dbReference type="GO" id="GO:0019464">
    <property type="term" value="P:glycine decarboxylation via glycine cleavage system"/>
    <property type="evidence" value="ECO:0007669"/>
    <property type="project" value="UniProtKB-UniRule"/>
</dbReference>
<evidence type="ECO:0000256" key="1">
    <source>
        <dbReference type="ARBA" id="ARBA00003788"/>
    </source>
</evidence>
<dbReference type="GO" id="GO:0004375">
    <property type="term" value="F:glycine dehydrogenase (decarboxylating) activity"/>
    <property type="evidence" value="ECO:0007669"/>
    <property type="project" value="UniProtKB-EC"/>
</dbReference>